<protein>
    <recommendedName>
        <fullName evidence="4">Cuticle protein 16.5-like</fullName>
    </recommendedName>
</protein>
<dbReference type="AlphaFoldDB" id="A0ABD1EP56"/>
<feature type="chain" id="PRO_5044858498" description="Cuticle protein 16.5-like" evidence="1">
    <location>
        <begin position="17"/>
        <end position="175"/>
    </location>
</feature>
<name>A0ABD1EP56_HYPHA</name>
<comment type="caution">
    <text evidence="2">The sequence shown here is derived from an EMBL/GenBank/DDBJ whole genome shotgun (WGS) entry which is preliminary data.</text>
</comment>
<organism evidence="2 3">
    <name type="scientific">Hypothenemus hampei</name>
    <name type="common">Coffee berry borer</name>
    <dbReference type="NCBI Taxonomy" id="57062"/>
    <lineage>
        <taxon>Eukaryota</taxon>
        <taxon>Metazoa</taxon>
        <taxon>Ecdysozoa</taxon>
        <taxon>Arthropoda</taxon>
        <taxon>Hexapoda</taxon>
        <taxon>Insecta</taxon>
        <taxon>Pterygota</taxon>
        <taxon>Neoptera</taxon>
        <taxon>Endopterygota</taxon>
        <taxon>Coleoptera</taxon>
        <taxon>Polyphaga</taxon>
        <taxon>Cucujiformia</taxon>
        <taxon>Curculionidae</taxon>
        <taxon>Scolytinae</taxon>
        <taxon>Hypothenemus</taxon>
    </lineage>
</organism>
<keyword evidence="3" id="KW-1185">Reference proteome</keyword>
<dbReference type="EMBL" id="JBDJPC010000006">
    <property type="protein sequence ID" value="KAL1498273.1"/>
    <property type="molecule type" value="Genomic_DNA"/>
</dbReference>
<evidence type="ECO:0000256" key="1">
    <source>
        <dbReference type="SAM" id="SignalP"/>
    </source>
</evidence>
<gene>
    <name evidence="2" type="ORF">ABEB36_009097</name>
</gene>
<accession>A0ABD1EP56</accession>
<evidence type="ECO:0008006" key="4">
    <source>
        <dbReference type="Google" id="ProtNLM"/>
    </source>
</evidence>
<feature type="signal peptide" evidence="1">
    <location>
        <begin position="1"/>
        <end position="16"/>
    </location>
</feature>
<evidence type="ECO:0000313" key="3">
    <source>
        <dbReference type="Proteomes" id="UP001566132"/>
    </source>
</evidence>
<dbReference type="Proteomes" id="UP001566132">
    <property type="component" value="Unassembled WGS sequence"/>
</dbReference>
<keyword evidence="1" id="KW-0732">Signal</keyword>
<reference evidence="2 3" key="1">
    <citation type="submission" date="2024-05" db="EMBL/GenBank/DDBJ databases">
        <title>Genetic variation in Jamaican populations of the coffee berry borer (Hypothenemus hampei).</title>
        <authorList>
            <person name="Errbii M."/>
            <person name="Myrie A."/>
        </authorList>
    </citation>
    <scope>NUCLEOTIDE SEQUENCE [LARGE SCALE GENOMIC DNA]</scope>
    <source>
        <strain evidence="2">JA-Hopewell-2020-01-JO</strain>
        <tissue evidence="2">Whole body</tissue>
    </source>
</reference>
<evidence type="ECO:0000313" key="2">
    <source>
        <dbReference type="EMBL" id="KAL1498273.1"/>
    </source>
</evidence>
<sequence length="175" mass="17279">MFKLVVLSALVAVAIAKPSGLIAPVVTNTYVAPAAVSSTYREDVIHKPAAVAYAAPAPVVYSAPVVAPAPVVAAAPVVAKTVVAPAAVSHTYREDVVSKPAAVAYAAPAVSYAAPAVSYAAPAVSYAAPAVSYAAPVAYAAPAAVSSSYRSDIISSPVVSAHAVYAAAAPAVHAW</sequence>
<proteinExistence type="predicted"/>